<feature type="compositionally biased region" description="Polar residues" evidence="1">
    <location>
        <begin position="8"/>
        <end position="17"/>
    </location>
</feature>
<feature type="region of interest" description="Disordered" evidence="1">
    <location>
        <begin position="1"/>
        <end position="28"/>
    </location>
</feature>
<evidence type="ECO:0000313" key="2">
    <source>
        <dbReference type="EMBL" id="KAB1209733.1"/>
    </source>
</evidence>
<evidence type="ECO:0000256" key="1">
    <source>
        <dbReference type="SAM" id="MobiDB-lite"/>
    </source>
</evidence>
<comment type="caution">
    <text evidence="2">The sequence shown here is derived from an EMBL/GenBank/DDBJ whole genome shotgun (WGS) entry which is preliminary data.</text>
</comment>
<name>A0A6A1VAG5_9ROSI</name>
<organism evidence="2 3">
    <name type="scientific">Morella rubra</name>
    <name type="common">Chinese bayberry</name>
    <dbReference type="NCBI Taxonomy" id="262757"/>
    <lineage>
        <taxon>Eukaryota</taxon>
        <taxon>Viridiplantae</taxon>
        <taxon>Streptophyta</taxon>
        <taxon>Embryophyta</taxon>
        <taxon>Tracheophyta</taxon>
        <taxon>Spermatophyta</taxon>
        <taxon>Magnoliopsida</taxon>
        <taxon>eudicotyledons</taxon>
        <taxon>Gunneridae</taxon>
        <taxon>Pentapetalae</taxon>
        <taxon>rosids</taxon>
        <taxon>fabids</taxon>
        <taxon>Fagales</taxon>
        <taxon>Myricaceae</taxon>
        <taxon>Morella</taxon>
    </lineage>
</organism>
<sequence>MPRRGSPKTPTSNQMSHRVSLPENPTEEPAGVKLKACLDILDIIFNNPVRRNISWEIRSWASPFQDNTIPAKVPSTRASPL</sequence>
<reference evidence="2 3" key="1">
    <citation type="journal article" date="2019" name="Plant Biotechnol. J.">
        <title>The red bayberry genome and genetic basis of sex determination.</title>
        <authorList>
            <person name="Jia H.M."/>
            <person name="Jia H.J."/>
            <person name="Cai Q.L."/>
            <person name="Wang Y."/>
            <person name="Zhao H.B."/>
            <person name="Yang W.F."/>
            <person name="Wang G.Y."/>
            <person name="Li Y.H."/>
            <person name="Zhan D.L."/>
            <person name="Shen Y.T."/>
            <person name="Niu Q.F."/>
            <person name="Chang L."/>
            <person name="Qiu J."/>
            <person name="Zhao L."/>
            <person name="Xie H.B."/>
            <person name="Fu W.Y."/>
            <person name="Jin J."/>
            <person name="Li X.W."/>
            <person name="Jiao Y."/>
            <person name="Zhou C.C."/>
            <person name="Tu T."/>
            <person name="Chai C.Y."/>
            <person name="Gao J.L."/>
            <person name="Fan L.J."/>
            <person name="van de Weg E."/>
            <person name="Wang J.Y."/>
            <person name="Gao Z.S."/>
        </authorList>
    </citation>
    <scope>NUCLEOTIDE SEQUENCE [LARGE SCALE GENOMIC DNA]</scope>
    <source>
        <tissue evidence="2">Leaves</tissue>
    </source>
</reference>
<dbReference type="EMBL" id="RXIC02000024">
    <property type="protein sequence ID" value="KAB1209733.1"/>
    <property type="molecule type" value="Genomic_DNA"/>
</dbReference>
<evidence type="ECO:0000313" key="3">
    <source>
        <dbReference type="Proteomes" id="UP000516437"/>
    </source>
</evidence>
<proteinExistence type="predicted"/>
<gene>
    <name evidence="2" type="ORF">CJ030_MR6G001848</name>
</gene>
<protein>
    <submittedName>
        <fullName evidence="2">Uncharacterized protein</fullName>
    </submittedName>
</protein>
<dbReference type="Proteomes" id="UP000516437">
    <property type="component" value="Chromosome 6"/>
</dbReference>
<dbReference type="AlphaFoldDB" id="A0A6A1VAG5"/>
<keyword evidence="3" id="KW-1185">Reference proteome</keyword>
<accession>A0A6A1VAG5</accession>